<proteinExistence type="predicted"/>
<sequence length="110" mass="11744">MNAWSPQASYPCGNFSDTSCLKPEKSEGCGAISPSFASARYPGLWSGNAGSSTGFVRTEFRPYRCRVPGPGTISLAPSMVPSSLTQPPRPDSTSLVGSLCLQFHIRHSYV</sequence>
<organism evidence="1 2">
    <name type="scientific">Phrynocephalus forsythii</name>
    <dbReference type="NCBI Taxonomy" id="171643"/>
    <lineage>
        <taxon>Eukaryota</taxon>
        <taxon>Metazoa</taxon>
        <taxon>Chordata</taxon>
        <taxon>Craniata</taxon>
        <taxon>Vertebrata</taxon>
        <taxon>Euteleostomi</taxon>
        <taxon>Lepidosauria</taxon>
        <taxon>Squamata</taxon>
        <taxon>Bifurcata</taxon>
        <taxon>Unidentata</taxon>
        <taxon>Episquamata</taxon>
        <taxon>Toxicofera</taxon>
        <taxon>Iguania</taxon>
        <taxon>Acrodonta</taxon>
        <taxon>Agamidae</taxon>
        <taxon>Agaminae</taxon>
        <taxon>Phrynocephalus</taxon>
    </lineage>
</organism>
<evidence type="ECO:0000313" key="1">
    <source>
        <dbReference type="EMBL" id="KAJ7308454.1"/>
    </source>
</evidence>
<name>A0A9Q0XB82_9SAUR</name>
<gene>
    <name evidence="1" type="ORF">JRQ81_009004</name>
</gene>
<accession>A0A9Q0XB82</accession>
<keyword evidence="2" id="KW-1185">Reference proteome</keyword>
<comment type="caution">
    <text evidence="1">The sequence shown here is derived from an EMBL/GenBank/DDBJ whole genome shotgun (WGS) entry which is preliminary data.</text>
</comment>
<reference evidence="1" key="1">
    <citation type="journal article" date="2023" name="DNA Res.">
        <title>Chromosome-level genome assembly of Phrynocephalus forsythii using third-generation DNA sequencing and Hi-C analysis.</title>
        <authorList>
            <person name="Qi Y."/>
            <person name="Zhao W."/>
            <person name="Zhao Y."/>
            <person name="Niu C."/>
            <person name="Cao S."/>
            <person name="Zhang Y."/>
        </authorList>
    </citation>
    <scope>NUCLEOTIDE SEQUENCE</scope>
    <source>
        <tissue evidence="1">Muscle</tissue>
    </source>
</reference>
<protein>
    <submittedName>
        <fullName evidence="1">Uncharacterized protein</fullName>
    </submittedName>
</protein>
<dbReference type="AlphaFoldDB" id="A0A9Q0XB82"/>
<dbReference type="Proteomes" id="UP001142489">
    <property type="component" value="Unassembled WGS sequence"/>
</dbReference>
<evidence type="ECO:0000313" key="2">
    <source>
        <dbReference type="Proteomes" id="UP001142489"/>
    </source>
</evidence>
<dbReference type="EMBL" id="JAPFRF010000018">
    <property type="protein sequence ID" value="KAJ7308454.1"/>
    <property type="molecule type" value="Genomic_DNA"/>
</dbReference>
<dbReference type="OrthoDB" id="9281536at2759"/>